<dbReference type="PROSITE" id="PS01104">
    <property type="entry name" value="RIBOSOMAL_L13E"/>
    <property type="match status" value="1"/>
</dbReference>
<name>A0A2P6VLI3_9CHLO</name>
<feature type="region of interest" description="Disordered" evidence="5">
    <location>
        <begin position="302"/>
        <end position="341"/>
    </location>
</feature>
<reference evidence="6 7" key="1">
    <citation type="journal article" date="2018" name="Plant J.">
        <title>Genome sequences of Chlorella sorokiniana UTEX 1602 and Micractinium conductrix SAG 241.80: implications to maltose excretion by a green alga.</title>
        <authorList>
            <person name="Arriola M.B."/>
            <person name="Velmurugan N."/>
            <person name="Zhang Y."/>
            <person name="Plunkett M.H."/>
            <person name="Hondzo H."/>
            <person name="Barney B.M."/>
        </authorList>
    </citation>
    <scope>NUCLEOTIDE SEQUENCE [LARGE SCALE GENOMIC DNA]</scope>
    <source>
        <strain evidence="6 7">SAG 241.80</strain>
    </source>
</reference>
<dbReference type="STRING" id="554055.A0A2P6VLI3"/>
<dbReference type="GO" id="GO:0022625">
    <property type="term" value="C:cytosolic large ribosomal subunit"/>
    <property type="evidence" value="ECO:0007669"/>
    <property type="project" value="TreeGrafter"/>
</dbReference>
<dbReference type="EMBL" id="LHPF02000003">
    <property type="protein sequence ID" value="PSC74917.1"/>
    <property type="molecule type" value="Genomic_DNA"/>
</dbReference>
<dbReference type="Proteomes" id="UP000239649">
    <property type="component" value="Unassembled WGS sequence"/>
</dbReference>
<evidence type="ECO:0000313" key="7">
    <source>
        <dbReference type="Proteomes" id="UP000239649"/>
    </source>
</evidence>
<dbReference type="PANTHER" id="PTHR11722:SF0">
    <property type="entry name" value="LARGE RIBOSOMAL SUBUNIT PROTEIN EL13"/>
    <property type="match status" value="1"/>
</dbReference>
<dbReference type="GO" id="GO:0003735">
    <property type="term" value="F:structural constituent of ribosome"/>
    <property type="evidence" value="ECO:0007669"/>
    <property type="project" value="InterPro"/>
</dbReference>
<evidence type="ECO:0000256" key="2">
    <source>
        <dbReference type="ARBA" id="ARBA00022980"/>
    </source>
</evidence>
<comment type="caution">
    <text evidence="6">The sequence shown here is derived from an EMBL/GenBank/DDBJ whole genome shotgun (WGS) entry which is preliminary data.</text>
</comment>
<proteinExistence type="inferred from homology"/>
<dbReference type="AlphaFoldDB" id="A0A2P6VLI3"/>
<dbReference type="GO" id="GO:0003723">
    <property type="term" value="F:RNA binding"/>
    <property type="evidence" value="ECO:0007669"/>
    <property type="project" value="TreeGrafter"/>
</dbReference>
<organism evidence="6 7">
    <name type="scientific">Micractinium conductrix</name>
    <dbReference type="NCBI Taxonomy" id="554055"/>
    <lineage>
        <taxon>Eukaryota</taxon>
        <taxon>Viridiplantae</taxon>
        <taxon>Chlorophyta</taxon>
        <taxon>core chlorophytes</taxon>
        <taxon>Trebouxiophyceae</taxon>
        <taxon>Chlorellales</taxon>
        <taxon>Chlorellaceae</taxon>
        <taxon>Chlorella clade</taxon>
        <taxon>Micractinium</taxon>
    </lineage>
</organism>
<evidence type="ECO:0000256" key="4">
    <source>
        <dbReference type="RuleBase" id="RU000572"/>
    </source>
</evidence>
<dbReference type="Gene3D" id="1.20.5.110">
    <property type="match status" value="1"/>
</dbReference>
<dbReference type="Pfam" id="PF01294">
    <property type="entry name" value="Ribosomal_L13e"/>
    <property type="match status" value="1"/>
</dbReference>
<dbReference type="FunFam" id="1.20.5.110:FF:000003">
    <property type="entry name" value="60S ribosomal protein L13"/>
    <property type="match status" value="1"/>
</dbReference>
<dbReference type="GO" id="GO:0006412">
    <property type="term" value="P:translation"/>
    <property type="evidence" value="ECO:0007669"/>
    <property type="project" value="InterPro"/>
</dbReference>
<dbReference type="OrthoDB" id="10264538at2759"/>
<sequence>MVNNQIQSIRKYRKKWQDKVVTWFNQPARKERRRAARATKAAAVAPRPVAGLLRPIVTGQTVKYNTKKRAGRGFTLEELKEAGIPAKLAPTIGIAVDHRRRNRSLESLQENANRLKAYKANLVVFPRRAGKPKAGDASAEELQTAAQLKGKLLPSSKAAAALEKVAITADMKAENAYGRLRLERMNKRMAGVRAKRAAEAAAADKDAGSESGTWSRKRPTRGSGAMSKKGFMDPLAALSGEDSEASSSDGEEEQQAAGGDPAGGGPAGKRQKQSIDLETLKQHGYQGGLSVLFVPEKNDEEQNWAWGSGTAHKGGEAADESFEEREANRQAVTEKAEDSAVYARKAVEQAELLRQQRREEQQKLKQDKKFTWNQKEKRKRDEGKATQGKNYVEEEKRRAREYGIVSGFD</sequence>
<keyword evidence="7" id="KW-1185">Reference proteome</keyword>
<evidence type="ECO:0000256" key="3">
    <source>
        <dbReference type="ARBA" id="ARBA00023274"/>
    </source>
</evidence>
<comment type="similarity">
    <text evidence="1 4">Belongs to the eukaryotic ribosomal protein eL13 family.</text>
</comment>
<feature type="region of interest" description="Disordered" evidence="5">
    <location>
        <begin position="200"/>
        <end position="281"/>
    </location>
</feature>
<dbReference type="PANTHER" id="PTHR11722">
    <property type="entry name" value="60S RIBOSOMAL PROTEIN L13"/>
    <property type="match status" value="1"/>
</dbReference>
<feature type="compositionally biased region" description="Acidic residues" evidence="5">
    <location>
        <begin position="241"/>
        <end position="254"/>
    </location>
</feature>
<evidence type="ECO:0000313" key="6">
    <source>
        <dbReference type="EMBL" id="PSC74917.1"/>
    </source>
</evidence>
<keyword evidence="3 4" id="KW-0687">Ribonucleoprotein</keyword>
<dbReference type="HAMAP" id="MF_00499">
    <property type="entry name" value="Ribosomal_eL13"/>
    <property type="match status" value="1"/>
</dbReference>
<dbReference type="InterPro" id="IPR018256">
    <property type="entry name" value="Ribosomal_eL13_CS"/>
</dbReference>
<gene>
    <name evidence="6" type="ORF">C2E20_2072</name>
</gene>
<feature type="region of interest" description="Disordered" evidence="5">
    <location>
        <begin position="356"/>
        <end position="396"/>
    </location>
</feature>
<evidence type="ECO:0000256" key="5">
    <source>
        <dbReference type="SAM" id="MobiDB-lite"/>
    </source>
</evidence>
<evidence type="ECO:0000256" key="1">
    <source>
        <dbReference type="ARBA" id="ARBA00005640"/>
    </source>
</evidence>
<protein>
    <recommendedName>
        <fullName evidence="4">60S ribosomal protein L13</fullName>
    </recommendedName>
</protein>
<keyword evidence="2 4" id="KW-0689">Ribosomal protein</keyword>
<feature type="compositionally biased region" description="Basic and acidic residues" evidence="5">
    <location>
        <begin position="324"/>
        <end position="338"/>
    </location>
</feature>
<accession>A0A2P6VLI3</accession>
<dbReference type="InterPro" id="IPR001380">
    <property type="entry name" value="Ribosomal_eL13"/>
</dbReference>
<feature type="compositionally biased region" description="Basic and acidic residues" evidence="5">
    <location>
        <begin position="356"/>
        <end position="370"/>
    </location>
</feature>